<feature type="transmembrane region" description="Helical" evidence="6">
    <location>
        <begin position="343"/>
        <end position="362"/>
    </location>
</feature>
<evidence type="ECO:0000256" key="6">
    <source>
        <dbReference type="SAM" id="Phobius"/>
    </source>
</evidence>
<evidence type="ECO:0000259" key="8">
    <source>
        <dbReference type="Pfam" id="PF22571"/>
    </source>
</evidence>
<dbReference type="PANTHER" id="PTHR33885:SF3">
    <property type="entry name" value="PHAGE SHOCK PROTEIN C"/>
    <property type="match status" value="1"/>
</dbReference>
<dbReference type="OrthoDB" id="5772680at2"/>
<protein>
    <submittedName>
        <fullName evidence="10">Transcriptional regulator</fullName>
    </submittedName>
</protein>
<gene>
    <name evidence="10" type="ORF">BTO16_07220</name>
</gene>
<evidence type="ECO:0000259" key="7">
    <source>
        <dbReference type="Pfam" id="PF04024"/>
    </source>
</evidence>
<comment type="subcellular location">
    <subcellularLocation>
        <location evidence="1">Cell membrane</location>
        <topology evidence="1">Single-pass membrane protein</topology>
    </subcellularLocation>
</comment>
<dbReference type="Pfam" id="PF22571">
    <property type="entry name" value="LiaI-LiaF-TM_PspC"/>
    <property type="match status" value="1"/>
</dbReference>
<dbReference type="EMBL" id="MSCM01000001">
    <property type="protein sequence ID" value="PQJ82380.1"/>
    <property type="molecule type" value="Genomic_DNA"/>
</dbReference>
<keyword evidence="5 6" id="KW-0472">Membrane</keyword>
<dbReference type="GO" id="GO:0005886">
    <property type="term" value="C:plasma membrane"/>
    <property type="evidence" value="ECO:0007669"/>
    <property type="project" value="UniProtKB-SubCell"/>
</dbReference>
<dbReference type="Pfam" id="PF22744">
    <property type="entry name" value="Toast-rack_PspC-Cterm"/>
    <property type="match status" value="1"/>
</dbReference>
<evidence type="ECO:0000256" key="5">
    <source>
        <dbReference type="ARBA" id="ARBA00023136"/>
    </source>
</evidence>
<comment type="caution">
    <text evidence="10">The sequence shown here is derived from an EMBL/GenBank/DDBJ whole genome shotgun (WGS) entry which is preliminary data.</text>
</comment>
<dbReference type="PANTHER" id="PTHR33885">
    <property type="entry name" value="PHAGE SHOCK PROTEIN C"/>
    <property type="match status" value="1"/>
</dbReference>
<proteinExistence type="predicted"/>
<keyword evidence="3 6" id="KW-0812">Transmembrane</keyword>
<feature type="domain" description="Phage shock protein PspC N-terminal" evidence="7">
    <location>
        <begin position="108"/>
        <end position="165"/>
    </location>
</feature>
<evidence type="ECO:0000313" key="10">
    <source>
        <dbReference type="EMBL" id="PQJ82380.1"/>
    </source>
</evidence>
<dbReference type="InterPro" id="IPR054321">
    <property type="entry name" value="PspC-rel_TM"/>
</dbReference>
<feature type="transmembrane region" description="Helical" evidence="6">
    <location>
        <begin position="135"/>
        <end position="162"/>
    </location>
</feature>
<dbReference type="Proteomes" id="UP000239068">
    <property type="component" value="Unassembled WGS sequence"/>
</dbReference>
<dbReference type="RefSeq" id="WP_105020946.1">
    <property type="nucleotide sequence ID" value="NZ_MSCM01000001.1"/>
</dbReference>
<evidence type="ECO:0000256" key="1">
    <source>
        <dbReference type="ARBA" id="ARBA00004162"/>
    </source>
</evidence>
<evidence type="ECO:0000313" key="11">
    <source>
        <dbReference type="Proteomes" id="UP000239068"/>
    </source>
</evidence>
<sequence>MNKTININLGGFFFHIDEEAYQKLRRYLESISKSLSDDPQGKNEIIADIEARISELLSEKITDARQVVNESDIDDIIKIMGQPEDYAEPEESYNESSYSYNRNSASGKKLFRDGDDKFLGGVASGIAHYFDIDTIWVRLGLLALFFGAGFGFLIYIILWVLLPEAKTTAEKLQMEGEPVNIDNIEKKIRKEFNNVSENVSEFANKASEKIKDGASEFSEKMNQTFSGKTKKNNGIQDLFETLGKIILAIFKVIGKFIGVIIIFVSAAVILSLIIGGFSVGSLEWLNVDGQFLQYPPFFYDAALPKWLLVLSVFLLIGIPFLILFILGLRILSSSVRKLSRPASLTLLGVWILALLAMIFTGLEYGTSYANYGHSTKKNTLNIAKNDTLTIKMINDDTIYYRHNLRRNSSQEEVEIDGKMMTYSNDIKVDVKRSATDESYVIIQRESRGKNKSNASKNAQNIKYKYEIIDNTIVLDAYFLSAYKNMWKDEEINVTIYVVENAIVYFDNSTKNFLDDVDNETEIYDKEMVNHYFLVTESTLKCTDCVAEIEEEKDVIEKKINNKIDNSSDKRLEETI</sequence>
<feature type="transmembrane region" description="Helical" evidence="6">
    <location>
        <begin position="256"/>
        <end position="279"/>
    </location>
</feature>
<name>A0A2S7WXS5_9FLAO</name>
<evidence type="ECO:0000256" key="4">
    <source>
        <dbReference type="ARBA" id="ARBA00022989"/>
    </source>
</evidence>
<dbReference type="Pfam" id="PF04024">
    <property type="entry name" value="PspC"/>
    <property type="match status" value="1"/>
</dbReference>
<keyword evidence="4 6" id="KW-1133">Transmembrane helix</keyword>
<organism evidence="10 11">
    <name type="scientific">Polaribacter glomeratus</name>
    <dbReference type="NCBI Taxonomy" id="102"/>
    <lineage>
        <taxon>Bacteria</taxon>
        <taxon>Pseudomonadati</taxon>
        <taxon>Bacteroidota</taxon>
        <taxon>Flavobacteriia</taxon>
        <taxon>Flavobacteriales</taxon>
        <taxon>Flavobacteriaceae</taxon>
    </lineage>
</organism>
<feature type="transmembrane region" description="Helical" evidence="6">
    <location>
        <begin position="306"/>
        <end position="331"/>
    </location>
</feature>
<evidence type="ECO:0000259" key="9">
    <source>
        <dbReference type="Pfam" id="PF22744"/>
    </source>
</evidence>
<feature type="domain" description="PspC-related ToastRack" evidence="9">
    <location>
        <begin position="417"/>
        <end position="546"/>
    </location>
</feature>
<feature type="domain" description="PspC-related transmembrane region" evidence="8">
    <location>
        <begin position="229"/>
        <end position="368"/>
    </location>
</feature>
<evidence type="ECO:0000256" key="2">
    <source>
        <dbReference type="ARBA" id="ARBA00022475"/>
    </source>
</evidence>
<dbReference type="InterPro" id="IPR054319">
    <property type="entry name" value="PspC-rel_ToastRack"/>
</dbReference>
<keyword evidence="2" id="KW-1003">Cell membrane</keyword>
<evidence type="ECO:0000256" key="3">
    <source>
        <dbReference type="ARBA" id="ARBA00022692"/>
    </source>
</evidence>
<dbReference type="InterPro" id="IPR007168">
    <property type="entry name" value="Phageshock_PspC_N"/>
</dbReference>
<reference evidence="10 11" key="1">
    <citation type="submission" date="2016-12" db="EMBL/GenBank/DDBJ databases">
        <title>Trade-off between light-utilization and light-protection in marine flavobacteria.</title>
        <authorList>
            <person name="Kumagai Y."/>
            <person name="Yoshizawa S."/>
            <person name="Kogure K."/>
            <person name="Iwasaki W."/>
        </authorList>
    </citation>
    <scope>NUCLEOTIDE SEQUENCE [LARGE SCALE GENOMIC DNA]</scope>
    <source>
        <strain evidence="10 11">ATCC 43844</strain>
    </source>
</reference>
<keyword evidence="11" id="KW-1185">Reference proteome</keyword>
<accession>A0A2S7WXS5</accession>
<dbReference type="InterPro" id="IPR052027">
    <property type="entry name" value="PspC"/>
</dbReference>
<dbReference type="AlphaFoldDB" id="A0A2S7WXS5"/>